<sequence length="215" mass="24809">MADNEFEYKAVGVRYTRSESITFQGKQNWIAYKKKGYQIKDWGGGSGNWIAYKKTKIELEIDDGNWVDVTSLVRDYYQRQKITKSLIDKFVQDLASNNVNYEILLKAQGNLEKKKQDDERNKIAAEKAKKDALNYESTKQALEKLVLNIENVLPQVSAGTKEELGQLIVEIKGSEVTADNYSNYHRLAVSLIVKERERLTYLVIHYLDKTMCIIK</sequence>
<dbReference type="RefSeq" id="WP_096815362.1">
    <property type="nucleotide sequence ID" value="NZ_JXJW01000030.1"/>
</dbReference>
<keyword evidence="2" id="KW-1185">Reference proteome</keyword>
<proteinExistence type="predicted"/>
<protein>
    <submittedName>
        <fullName evidence="1">Uncharacterized protein</fullName>
    </submittedName>
</protein>
<evidence type="ECO:0000313" key="1">
    <source>
        <dbReference type="EMBL" id="PCS04650.1"/>
    </source>
</evidence>
<evidence type="ECO:0000313" key="2">
    <source>
        <dbReference type="Proteomes" id="UP000218282"/>
    </source>
</evidence>
<gene>
    <name evidence="1" type="ORF">RU86_GL001609</name>
</gene>
<comment type="caution">
    <text evidence="1">The sequence shown here is derived from an EMBL/GenBank/DDBJ whole genome shotgun (WGS) entry which is preliminary data.</text>
</comment>
<dbReference type="Proteomes" id="UP000218282">
    <property type="component" value="Unassembled WGS sequence"/>
</dbReference>
<organism evidence="1 2">
    <name type="scientific">Pseudolactococcus piscium</name>
    <dbReference type="NCBI Taxonomy" id="1364"/>
    <lineage>
        <taxon>Bacteria</taxon>
        <taxon>Bacillati</taxon>
        <taxon>Bacillota</taxon>
        <taxon>Bacilli</taxon>
        <taxon>Lactobacillales</taxon>
        <taxon>Streptococcaceae</taxon>
        <taxon>Pseudolactococcus</taxon>
    </lineage>
</organism>
<dbReference type="EMBL" id="JXJW01000030">
    <property type="protein sequence ID" value="PCS04650.1"/>
    <property type="molecule type" value="Genomic_DNA"/>
</dbReference>
<dbReference type="AlphaFoldDB" id="A0A2A5RUI6"/>
<accession>A0A2A5RUI6</accession>
<reference evidence="1 2" key="1">
    <citation type="submission" date="2014-12" db="EMBL/GenBank/DDBJ databases">
        <title>Draft genome sequences of 10 type strains of Lactococcus.</title>
        <authorList>
            <person name="Sun Z."/>
            <person name="Zhong Z."/>
            <person name="Liu W."/>
            <person name="Zhang W."/>
            <person name="Zhang H."/>
        </authorList>
    </citation>
    <scope>NUCLEOTIDE SEQUENCE [LARGE SCALE GENOMIC DNA]</scope>
    <source>
        <strain evidence="1 2">DSM 6634</strain>
    </source>
</reference>
<name>A0A2A5RUI6_9LACT</name>